<accession>A0AAD4MRI8</accession>
<gene>
    <name evidence="1" type="ORF">DdX_15119</name>
</gene>
<evidence type="ECO:0000313" key="1">
    <source>
        <dbReference type="EMBL" id="KAI1703060.1"/>
    </source>
</evidence>
<evidence type="ECO:0000313" key="2">
    <source>
        <dbReference type="Proteomes" id="UP001201812"/>
    </source>
</evidence>
<sequence>MDTLLQQRPIIILINTGRNVHQHMAQIYETGDKVYGVSIGQKTKREGEDCEASLLKLFSNQDGEFIPSLMNDRKQEYTSHVLNSWRSYNAQLFNARDTGLIELEYKALGFRRLIKLYEGMKSLL</sequence>
<protein>
    <submittedName>
        <fullName evidence="1">Uncharacterized protein</fullName>
    </submittedName>
</protein>
<proteinExistence type="predicted"/>
<comment type="caution">
    <text evidence="1">The sequence shown here is derived from an EMBL/GenBank/DDBJ whole genome shotgun (WGS) entry which is preliminary data.</text>
</comment>
<dbReference type="AlphaFoldDB" id="A0AAD4MRI8"/>
<name>A0AAD4MRI8_9BILA</name>
<dbReference type="EMBL" id="JAKKPZ010000088">
    <property type="protein sequence ID" value="KAI1703060.1"/>
    <property type="molecule type" value="Genomic_DNA"/>
</dbReference>
<keyword evidence="2" id="KW-1185">Reference proteome</keyword>
<organism evidence="1 2">
    <name type="scientific">Ditylenchus destructor</name>
    <dbReference type="NCBI Taxonomy" id="166010"/>
    <lineage>
        <taxon>Eukaryota</taxon>
        <taxon>Metazoa</taxon>
        <taxon>Ecdysozoa</taxon>
        <taxon>Nematoda</taxon>
        <taxon>Chromadorea</taxon>
        <taxon>Rhabditida</taxon>
        <taxon>Tylenchina</taxon>
        <taxon>Tylenchomorpha</taxon>
        <taxon>Sphaerularioidea</taxon>
        <taxon>Anguinidae</taxon>
        <taxon>Anguininae</taxon>
        <taxon>Ditylenchus</taxon>
    </lineage>
</organism>
<reference evidence="1" key="1">
    <citation type="submission" date="2022-01" db="EMBL/GenBank/DDBJ databases">
        <title>Genome Sequence Resource for Two Populations of Ditylenchus destructor, the Migratory Endoparasitic Phytonematode.</title>
        <authorList>
            <person name="Zhang H."/>
            <person name="Lin R."/>
            <person name="Xie B."/>
        </authorList>
    </citation>
    <scope>NUCLEOTIDE SEQUENCE</scope>
    <source>
        <strain evidence="1">BazhouSP</strain>
    </source>
</reference>
<dbReference type="Proteomes" id="UP001201812">
    <property type="component" value="Unassembled WGS sequence"/>
</dbReference>